<evidence type="ECO:0000256" key="1">
    <source>
        <dbReference type="SAM" id="SignalP"/>
    </source>
</evidence>
<dbReference type="RefSeq" id="WP_152573923.1">
    <property type="nucleotide sequence ID" value="NZ_VIKU02000002.1"/>
</dbReference>
<protein>
    <submittedName>
        <fullName evidence="2">Uncharacterized protein</fullName>
    </submittedName>
</protein>
<dbReference type="Proteomes" id="UP000707206">
    <property type="component" value="Unassembled WGS sequence"/>
</dbReference>
<accession>A0A967AS86</accession>
<organism evidence="2 3">
    <name type="scientific">Pelagihabitans pacificus</name>
    <dbReference type="NCBI Taxonomy" id="2696054"/>
    <lineage>
        <taxon>Bacteria</taxon>
        <taxon>Pseudomonadati</taxon>
        <taxon>Bacteroidota</taxon>
        <taxon>Flavobacteriia</taxon>
        <taxon>Flavobacteriales</taxon>
        <taxon>Flavobacteriaceae</taxon>
        <taxon>Pelagihabitans</taxon>
    </lineage>
</organism>
<keyword evidence="3" id="KW-1185">Reference proteome</keyword>
<dbReference type="InterPro" id="IPR045398">
    <property type="entry name" value="DUF6515"/>
</dbReference>
<dbReference type="AlphaFoldDB" id="A0A967AS86"/>
<gene>
    <name evidence="2" type="ORF">FK220_008690</name>
</gene>
<evidence type="ECO:0000313" key="2">
    <source>
        <dbReference type="EMBL" id="NHF59414.1"/>
    </source>
</evidence>
<feature type="signal peptide" evidence="1">
    <location>
        <begin position="1"/>
        <end position="22"/>
    </location>
</feature>
<reference evidence="2" key="1">
    <citation type="submission" date="2019-07" db="EMBL/GenBank/DDBJ databases">
        <authorList>
            <person name="De-Chao Zhang Q."/>
        </authorList>
    </citation>
    <scope>NUCLEOTIDE SEQUENCE</scope>
    <source>
        <strain evidence="2">TP-CH-4</strain>
    </source>
</reference>
<dbReference type="Pfam" id="PF20125">
    <property type="entry name" value="DUF6515"/>
    <property type="match status" value="1"/>
</dbReference>
<feature type="chain" id="PRO_5037868345" evidence="1">
    <location>
        <begin position="23"/>
        <end position="116"/>
    </location>
</feature>
<sequence length="116" mass="13099">MKSLKVILASLVLLGTILSVNAQRRVVKVYPKHGTVVTTIHKPKVVIHKNARFHFANGVWYKARGRKYVVCAAPLGITVRHLPRGNKVVHINGRKLYKYKGVWYKKKGRGFVVVTA</sequence>
<reference evidence="2" key="2">
    <citation type="submission" date="2020-03" db="EMBL/GenBank/DDBJ databases">
        <title>Flavobacteriaceae bacterium strain TP-CH-4, a member of the family Flavobacteriaceae isolated from a deep-sea seamount.</title>
        <authorList>
            <person name="Zhang D.-C."/>
        </authorList>
    </citation>
    <scope>NUCLEOTIDE SEQUENCE</scope>
    <source>
        <strain evidence="2">TP-CH-4</strain>
    </source>
</reference>
<proteinExistence type="predicted"/>
<comment type="caution">
    <text evidence="2">The sequence shown here is derived from an EMBL/GenBank/DDBJ whole genome shotgun (WGS) entry which is preliminary data.</text>
</comment>
<evidence type="ECO:0000313" key="3">
    <source>
        <dbReference type="Proteomes" id="UP000707206"/>
    </source>
</evidence>
<keyword evidence="1" id="KW-0732">Signal</keyword>
<dbReference type="EMBL" id="VIKU02000002">
    <property type="protein sequence ID" value="NHF59414.1"/>
    <property type="molecule type" value="Genomic_DNA"/>
</dbReference>
<name>A0A967AS86_9FLAO</name>